<keyword evidence="4" id="KW-1185">Reference proteome</keyword>
<dbReference type="SUPFAM" id="SSF53098">
    <property type="entry name" value="Ribonuclease H-like"/>
    <property type="match status" value="1"/>
</dbReference>
<organism evidence="3 4">
    <name type="scientific">Hibiscus sabdariffa</name>
    <name type="common">roselle</name>
    <dbReference type="NCBI Taxonomy" id="183260"/>
    <lineage>
        <taxon>Eukaryota</taxon>
        <taxon>Viridiplantae</taxon>
        <taxon>Streptophyta</taxon>
        <taxon>Embryophyta</taxon>
        <taxon>Tracheophyta</taxon>
        <taxon>Spermatophyta</taxon>
        <taxon>Magnoliopsida</taxon>
        <taxon>eudicotyledons</taxon>
        <taxon>Gunneridae</taxon>
        <taxon>Pentapetalae</taxon>
        <taxon>rosids</taxon>
        <taxon>malvids</taxon>
        <taxon>Malvales</taxon>
        <taxon>Malvaceae</taxon>
        <taxon>Malvoideae</taxon>
        <taxon>Hibiscus</taxon>
    </lineage>
</organism>
<dbReference type="InterPro" id="IPR050951">
    <property type="entry name" value="Retrovirus_Pol_polyprotein"/>
</dbReference>
<dbReference type="EMBL" id="JBBPBM010000001">
    <property type="protein sequence ID" value="KAK8601104.1"/>
    <property type="molecule type" value="Genomic_DNA"/>
</dbReference>
<evidence type="ECO:0000313" key="4">
    <source>
        <dbReference type="Proteomes" id="UP001472677"/>
    </source>
</evidence>
<dbReference type="InterPro" id="IPR001584">
    <property type="entry name" value="Integrase_cat-core"/>
</dbReference>
<dbReference type="Gene3D" id="1.10.340.70">
    <property type="match status" value="1"/>
</dbReference>
<name>A0ABR2GE02_9ROSI</name>
<dbReference type="InterPro" id="IPR036397">
    <property type="entry name" value="RNaseH_sf"/>
</dbReference>
<dbReference type="Pfam" id="PF17919">
    <property type="entry name" value="RT_RNaseH_2"/>
    <property type="match status" value="1"/>
</dbReference>
<dbReference type="InterPro" id="IPR043128">
    <property type="entry name" value="Rev_trsase/Diguanyl_cyclase"/>
</dbReference>
<dbReference type="Gene3D" id="3.30.420.10">
    <property type="entry name" value="Ribonuclease H-like superfamily/Ribonuclease H"/>
    <property type="match status" value="1"/>
</dbReference>
<dbReference type="Pfam" id="PF00665">
    <property type="entry name" value="rve"/>
    <property type="match status" value="1"/>
</dbReference>
<gene>
    <name evidence="3" type="ORF">V6N12_050946</name>
</gene>
<evidence type="ECO:0000256" key="1">
    <source>
        <dbReference type="ARBA" id="ARBA00023268"/>
    </source>
</evidence>
<dbReference type="Gene3D" id="3.30.70.270">
    <property type="match status" value="2"/>
</dbReference>
<dbReference type="PANTHER" id="PTHR37984:SF5">
    <property type="entry name" value="PROTEIN NYNRIN-LIKE"/>
    <property type="match status" value="1"/>
</dbReference>
<protein>
    <recommendedName>
        <fullName evidence="2">Integrase catalytic domain-containing protein</fullName>
    </recommendedName>
</protein>
<dbReference type="InterPro" id="IPR043502">
    <property type="entry name" value="DNA/RNA_pol_sf"/>
</dbReference>
<keyword evidence="1" id="KW-0511">Multifunctional enzyme</keyword>
<evidence type="ECO:0000313" key="3">
    <source>
        <dbReference type="EMBL" id="KAK8601104.1"/>
    </source>
</evidence>
<comment type="caution">
    <text evidence="3">The sequence shown here is derived from an EMBL/GenBank/DDBJ whole genome shotgun (WGS) entry which is preliminary data.</text>
</comment>
<dbReference type="PROSITE" id="PS50994">
    <property type="entry name" value="INTEGRASE"/>
    <property type="match status" value="1"/>
</dbReference>
<dbReference type="SUPFAM" id="SSF56672">
    <property type="entry name" value="DNA/RNA polymerases"/>
    <property type="match status" value="1"/>
</dbReference>
<dbReference type="Proteomes" id="UP001472677">
    <property type="component" value="Unassembled WGS sequence"/>
</dbReference>
<accession>A0ABR2GE02</accession>
<feature type="domain" description="Integrase catalytic" evidence="2">
    <location>
        <begin position="325"/>
        <end position="484"/>
    </location>
</feature>
<proteinExistence type="predicted"/>
<reference evidence="3 4" key="1">
    <citation type="journal article" date="2024" name="G3 (Bethesda)">
        <title>Genome assembly of Hibiscus sabdariffa L. provides insights into metabolisms of medicinal natural products.</title>
        <authorList>
            <person name="Kim T."/>
        </authorList>
    </citation>
    <scope>NUCLEOTIDE SEQUENCE [LARGE SCALE GENOMIC DNA]</scope>
    <source>
        <strain evidence="3">TK-2024</strain>
        <tissue evidence="3">Old leaves</tissue>
    </source>
</reference>
<evidence type="ECO:0000259" key="2">
    <source>
        <dbReference type="PROSITE" id="PS50994"/>
    </source>
</evidence>
<dbReference type="InterPro" id="IPR012337">
    <property type="entry name" value="RNaseH-like_sf"/>
</dbReference>
<dbReference type="PANTHER" id="PTHR37984">
    <property type="entry name" value="PROTEIN CBG26694"/>
    <property type="match status" value="1"/>
</dbReference>
<dbReference type="InterPro" id="IPR041577">
    <property type="entry name" value="RT_RNaseH_2"/>
</dbReference>
<sequence>MDDFSVSGETFESCLGNLAKVLKRCEEADLVLNWDKCHFMVNEGTVLGHKISSKGIEVDKAKVEVIEKLPPPTNVKGIRSFLGHAGFYRRFIKDFSKISKPLCNFLQQNQPFVFDKECQNAFEELKVKLISAPVVVPPDWTSPFELMCDASDHAVGSTLGQRRDHSAIKYLVTKKDAKPRLIRWILLLQEFDLEVKDRKGTENQVADHLSRLDNPHNQDKDIEISDSFPDEKILFATTIPWYAVIVNFLVSGIVPPDLSSQGRKKFKHDAKFFYWDEPYLFKQCADQMLRRCIPEEEQKDIMYHCHAASCGGHFGGNRTAAKILQSEVELFDVWEIDFMGPFPSSHGDLYILLAVDYVSKWVEAIATPKNDAKIVMKFLHKNIFTRFGVPRALISDEGSHFDNKLTAKALQRYGVWHRIATAYHPQTNGQAEISNREIKQILEKTVNTNRKDWSPKLDEALWTYRTAFKMPLGMSPFKLVYGKACHLPVELEHKAFWAIKKLNMDAQLAREKRLLELNELEEFRSQAYESACLYKKKRWHDKHILPQHFHEGQQVLLYNSRLKLFPGKLKSRWSGPFIIHKVHPYGAVEIKKNEGDNSFKVNGQRLKVYTSASILRDKGVLLLNEL</sequence>